<sequence>MEWEKEGAESWALPNYGPPRSFIVDIRNDENPAVGDSSERDKGYENTTDRAGRAENKKSLPPLTSKRKTPAGRLASAARPRTIQSLILRHLGTNQIPHRHQNTTEKGGSFAQGLPGWSGQPGQPGQPGRFDRPWDSRRQRGLPKHDRKPSVVPGDSVGKAKWRKGNAPDGTEYLRFNLFRVQQLTLSQLCLDSRMNTLCLKPSKIAQADDDLEGTVFCIQLISKTGAYVRVKVANAKVLEIWGRDNEVSAAQKMVQSWVDRINPQGLTTREPIRWDKIHAHSNTKVVSSKAKEAHSAKSERLRHEPESPTDFLYIFLWPLRGPSLDYCLSQRRQQLDQIREGYAVHLYTRDGVTNRIFVSGNSAEPLYEVADELREMWRGLAIQAETEIALFLLEPPTSSLMTTDIIVETREEFSKPVLCGIRMPKEEAVAWESLAQGFKQENKDVIQTHLRKALGLVPNFNELLQMRAKFGCFFLDTCNKPANGSTYSFKEFREVLRLGNVEGRLLPGICLSQEEIFKRINAAKDLLAPWAGVKLDSLMEIVPKHSASFDYRTSSDEIIRVEMYFSLPYGTCEFEVNGSRCFKQRQPKASGDPKKPMQIGMIDFERADWQIEIKALTIHSERQFAAELERFKRSMRYKWNPSATSIGSLPQRKGDLPNGAPIDRFVEKSAIQLIVIGTPYVFELSRFDEYVHTHRHWPKVPTKISWGATLFNPEWDDILAAQANGNLARTPCLSSFFPASPRDIAKAKEGMSKEEAQARDEEIRQQLDAEELKRFMSKVQTLARMMGSAHINMDEVLQTDIGTLF</sequence>
<feature type="compositionally biased region" description="Basic and acidic residues" evidence="2">
    <location>
        <begin position="129"/>
        <end position="138"/>
    </location>
</feature>
<protein>
    <recommendedName>
        <fullName evidence="3">DUF7905 domain-containing protein</fullName>
    </recommendedName>
</protein>
<comment type="caution">
    <text evidence="4">The sequence shown here is derived from an EMBL/GenBank/DDBJ whole genome shotgun (WGS) entry which is preliminary data.</text>
</comment>
<gene>
    <name evidence="4" type="ORF">PSALAMII_LOCUS9976</name>
</gene>
<dbReference type="EMBL" id="CAJVPG010000444">
    <property type="protein sequence ID" value="CAG8421959.1"/>
    <property type="molecule type" value="Genomic_DNA"/>
</dbReference>
<evidence type="ECO:0000313" key="5">
    <source>
        <dbReference type="Proteomes" id="UP001152649"/>
    </source>
</evidence>
<dbReference type="OrthoDB" id="2163387at2759"/>
<dbReference type="Pfam" id="PF25482">
    <property type="entry name" value="DUF7905"/>
    <property type="match status" value="1"/>
</dbReference>
<accession>A0A9W4JZI6</accession>
<evidence type="ECO:0000256" key="1">
    <source>
        <dbReference type="SAM" id="Coils"/>
    </source>
</evidence>
<feature type="compositionally biased region" description="Basic and acidic residues" evidence="2">
    <location>
        <begin position="37"/>
        <end position="58"/>
    </location>
</feature>
<proteinExistence type="predicted"/>
<dbReference type="Proteomes" id="UP001152649">
    <property type="component" value="Unassembled WGS sequence"/>
</dbReference>
<keyword evidence="5" id="KW-1185">Reference proteome</keyword>
<feature type="coiled-coil region" evidence="1">
    <location>
        <begin position="745"/>
        <end position="774"/>
    </location>
</feature>
<dbReference type="AlphaFoldDB" id="A0A9W4JZI6"/>
<evidence type="ECO:0000259" key="3">
    <source>
        <dbReference type="Pfam" id="PF25482"/>
    </source>
</evidence>
<evidence type="ECO:0000256" key="2">
    <source>
        <dbReference type="SAM" id="MobiDB-lite"/>
    </source>
</evidence>
<feature type="region of interest" description="Disordered" evidence="2">
    <location>
        <begin position="1"/>
        <end position="80"/>
    </location>
</feature>
<feature type="domain" description="DUF7905" evidence="3">
    <location>
        <begin position="432"/>
        <end position="725"/>
    </location>
</feature>
<feature type="compositionally biased region" description="Low complexity" evidence="2">
    <location>
        <begin position="112"/>
        <end position="128"/>
    </location>
</feature>
<feature type="region of interest" description="Disordered" evidence="2">
    <location>
        <begin position="93"/>
        <end position="164"/>
    </location>
</feature>
<evidence type="ECO:0000313" key="4">
    <source>
        <dbReference type="EMBL" id="CAG8421959.1"/>
    </source>
</evidence>
<reference evidence="4" key="1">
    <citation type="submission" date="2021-07" db="EMBL/GenBank/DDBJ databases">
        <authorList>
            <person name="Branca A.L. A."/>
        </authorList>
    </citation>
    <scope>NUCLEOTIDE SEQUENCE</scope>
</reference>
<organism evidence="4 5">
    <name type="scientific">Penicillium salamii</name>
    <dbReference type="NCBI Taxonomy" id="1612424"/>
    <lineage>
        <taxon>Eukaryota</taxon>
        <taxon>Fungi</taxon>
        <taxon>Dikarya</taxon>
        <taxon>Ascomycota</taxon>
        <taxon>Pezizomycotina</taxon>
        <taxon>Eurotiomycetes</taxon>
        <taxon>Eurotiomycetidae</taxon>
        <taxon>Eurotiales</taxon>
        <taxon>Aspergillaceae</taxon>
        <taxon>Penicillium</taxon>
    </lineage>
</organism>
<name>A0A9W4JZI6_9EURO</name>
<dbReference type="InterPro" id="IPR057227">
    <property type="entry name" value="DUF7905"/>
</dbReference>
<keyword evidence="1" id="KW-0175">Coiled coil</keyword>